<evidence type="ECO:0000256" key="9">
    <source>
        <dbReference type="ARBA" id="ARBA00023012"/>
    </source>
</evidence>
<protein>
    <recommendedName>
        <fullName evidence="3">histidine kinase</fullName>
        <ecNumber evidence="3">2.7.13.3</ecNumber>
    </recommendedName>
</protein>
<dbReference type="PROSITE" id="PS51257">
    <property type="entry name" value="PROKAR_LIPOPROTEIN"/>
    <property type="match status" value="1"/>
</dbReference>
<evidence type="ECO:0000259" key="12">
    <source>
        <dbReference type="PROSITE" id="PS50109"/>
    </source>
</evidence>
<dbReference type="EMBL" id="FCOB02000003">
    <property type="protein sequence ID" value="SAK46275.1"/>
    <property type="molecule type" value="Genomic_DNA"/>
</dbReference>
<dbReference type="Pfam" id="PF00512">
    <property type="entry name" value="HisKA"/>
    <property type="match status" value="1"/>
</dbReference>
<keyword evidence="7 14" id="KW-0418">Kinase</keyword>
<evidence type="ECO:0000313" key="15">
    <source>
        <dbReference type="Proteomes" id="UP000054978"/>
    </source>
</evidence>
<evidence type="ECO:0000259" key="13">
    <source>
        <dbReference type="PROSITE" id="PS50885"/>
    </source>
</evidence>
<evidence type="ECO:0000256" key="8">
    <source>
        <dbReference type="ARBA" id="ARBA00022989"/>
    </source>
</evidence>
<dbReference type="OrthoDB" id="9804645at2"/>
<comment type="catalytic activity">
    <reaction evidence="1">
        <text>ATP + protein L-histidine = ADP + protein N-phospho-L-histidine.</text>
        <dbReference type="EC" id="2.7.13.3"/>
    </reaction>
</comment>
<dbReference type="InterPro" id="IPR004358">
    <property type="entry name" value="Sig_transdc_His_kin-like_C"/>
</dbReference>
<dbReference type="Gene3D" id="6.10.340.10">
    <property type="match status" value="1"/>
</dbReference>
<dbReference type="PROSITE" id="PS50885">
    <property type="entry name" value="HAMP"/>
    <property type="match status" value="1"/>
</dbReference>
<dbReference type="Proteomes" id="UP000054978">
    <property type="component" value="Unassembled WGS sequence"/>
</dbReference>
<evidence type="ECO:0000256" key="2">
    <source>
        <dbReference type="ARBA" id="ARBA00004370"/>
    </source>
</evidence>
<keyword evidence="6 11" id="KW-0812">Transmembrane</keyword>
<dbReference type="AlphaFoldDB" id="A0A157ZL97"/>
<dbReference type="SUPFAM" id="SSF47384">
    <property type="entry name" value="Homodimeric domain of signal transducing histidine kinase"/>
    <property type="match status" value="1"/>
</dbReference>
<dbReference type="InterPro" id="IPR036097">
    <property type="entry name" value="HisK_dim/P_sf"/>
</dbReference>
<dbReference type="CDD" id="cd00082">
    <property type="entry name" value="HisKA"/>
    <property type="match status" value="1"/>
</dbReference>
<feature type="transmembrane region" description="Helical" evidence="11">
    <location>
        <begin position="180"/>
        <end position="202"/>
    </location>
</feature>
<dbReference type="InterPro" id="IPR003594">
    <property type="entry name" value="HATPase_dom"/>
</dbReference>
<comment type="caution">
    <text evidence="14">The sequence shown here is derived from an EMBL/GenBank/DDBJ whole genome shotgun (WGS) entry which is preliminary data.</text>
</comment>
<dbReference type="Gene3D" id="1.10.287.130">
    <property type="match status" value="1"/>
</dbReference>
<dbReference type="SMART" id="SM00387">
    <property type="entry name" value="HATPase_c"/>
    <property type="match status" value="1"/>
</dbReference>
<dbReference type="Pfam" id="PF00672">
    <property type="entry name" value="HAMP"/>
    <property type="match status" value="1"/>
</dbReference>
<dbReference type="PANTHER" id="PTHR45436:SF5">
    <property type="entry name" value="SENSOR HISTIDINE KINASE TRCS"/>
    <property type="match status" value="1"/>
</dbReference>
<evidence type="ECO:0000256" key="4">
    <source>
        <dbReference type="ARBA" id="ARBA00022553"/>
    </source>
</evidence>
<dbReference type="GO" id="GO:0005886">
    <property type="term" value="C:plasma membrane"/>
    <property type="evidence" value="ECO:0007669"/>
    <property type="project" value="TreeGrafter"/>
</dbReference>
<keyword evidence="4" id="KW-0597">Phosphoprotein</keyword>
<accession>A0A157ZL97</accession>
<evidence type="ECO:0000256" key="7">
    <source>
        <dbReference type="ARBA" id="ARBA00022777"/>
    </source>
</evidence>
<name>A0A157ZL97_9BURK</name>
<dbReference type="InterPro" id="IPR050428">
    <property type="entry name" value="TCS_sensor_his_kinase"/>
</dbReference>
<dbReference type="PROSITE" id="PS50109">
    <property type="entry name" value="HIS_KIN"/>
    <property type="match status" value="1"/>
</dbReference>
<dbReference type="InterPro" id="IPR003661">
    <property type="entry name" value="HisK_dim/P_dom"/>
</dbReference>
<evidence type="ECO:0000256" key="6">
    <source>
        <dbReference type="ARBA" id="ARBA00022692"/>
    </source>
</evidence>
<dbReference type="PRINTS" id="PR00344">
    <property type="entry name" value="BCTRLSENSOR"/>
</dbReference>
<dbReference type="RefSeq" id="WP_087042879.1">
    <property type="nucleotide sequence ID" value="NZ_FCOB02000003.1"/>
</dbReference>
<comment type="subcellular location">
    <subcellularLocation>
        <location evidence="2">Membrane</location>
    </subcellularLocation>
</comment>
<feature type="domain" description="HAMP" evidence="13">
    <location>
        <begin position="199"/>
        <end position="267"/>
    </location>
</feature>
<dbReference type="Pfam" id="PF02518">
    <property type="entry name" value="HATPase_c"/>
    <property type="match status" value="1"/>
</dbReference>
<dbReference type="SMART" id="SM00388">
    <property type="entry name" value="HisKA"/>
    <property type="match status" value="1"/>
</dbReference>
<evidence type="ECO:0000256" key="10">
    <source>
        <dbReference type="ARBA" id="ARBA00023136"/>
    </source>
</evidence>
<evidence type="ECO:0000256" key="1">
    <source>
        <dbReference type="ARBA" id="ARBA00000085"/>
    </source>
</evidence>
<proteinExistence type="predicted"/>
<keyword evidence="15" id="KW-1185">Reference proteome</keyword>
<evidence type="ECO:0000256" key="11">
    <source>
        <dbReference type="SAM" id="Phobius"/>
    </source>
</evidence>
<keyword evidence="9" id="KW-0902">Two-component regulatory system</keyword>
<reference evidence="14" key="1">
    <citation type="submission" date="2016-01" db="EMBL/GenBank/DDBJ databases">
        <authorList>
            <person name="Peeters C."/>
        </authorList>
    </citation>
    <scope>NUCLEOTIDE SEQUENCE [LARGE SCALE GENOMIC DNA]</scope>
    <source>
        <strain evidence="14">LMG 29326</strain>
    </source>
</reference>
<keyword evidence="8 11" id="KW-1133">Transmembrane helix</keyword>
<sequence>MKLTLSQRLFAVFCVLLLACCGASAWLQIRASDLREKEVIQSLSRGLAAHIARDGALADAKDTDAPAVRRLFSQLMVVNPSVEVYLLDNTGRIRADDAPPGHLKRDRIDLAPVRRFLNGEALPILGDDPRSDDKRKVFSAAPLAAPGQPPFGYVYVVLLGEEHDALAAKASASAVLRTTLASMGLVTLLGLVAGVVAFGLVTRPLRRLTEAMRRFDARGEPAGASLPVVSSKREIDEPDARKNERDEIVVLESAFAQMAERIGEQWRALGQQDRERREMVANISHDLRTPLSSLHGYLETLSLKADSLADAERRRYLSIALAQSAKVGHLAQSLFELARLEHGMVAPEAEPFSLADLVQDVFEKFDLPAQSRGVRLNAHIAPRLPSVLADLGMIERVLTNLLDNAIRHTPEQGSVEVTLANADEKSDRVEVTVSDTGPGIAPAMREALFQRPFTSGGAHRGGLGLLIVQRMLQLNGSQIRLIDTERQGTTFRFDLPAAVAQTGNGALQERGRHG</sequence>
<dbReference type="Gene3D" id="3.30.565.10">
    <property type="entry name" value="Histidine kinase-like ATPase, C-terminal domain"/>
    <property type="match status" value="1"/>
</dbReference>
<gene>
    <name evidence="14" type="ORF">AWB83_00696</name>
</gene>
<dbReference type="InterPro" id="IPR003660">
    <property type="entry name" value="HAMP_dom"/>
</dbReference>
<keyword evidence="10 11" id="KW-0472">Membrane</keyword>
<dbReference type="InterPro" id="IPR005467">
    <property type="entry name" value="His_kinase_dom"/>
</dbReference>
<dbReference type="InterPro" id="IPR036890">
    <property type="entry name" value="HATPase_C_sf"/>
</dbReference>
<dbReference type="SUPFAM" id="SSF55874">
    <property type="entry name" value="ATPase domain of HSP90 chaperone/DNA topoisomerase II/histidine kinase"/>
    <property type="match status" value="1"/>
</dbReference>
<evidence type="ECO:0000256" key="5">
    <source>
        <dbReference type="ARBA" id="ARBA00022679"/>
    </source>
</evidence>
<dbReference type="CDD" id="cd06225">
    <property type="entry name" value="HAMP"/>
    <property type="match status" value="1"/>
</dbReference>
<evidence type="ECO:0000313" key="14">
    <source>
        <dbReference type="EMBL" id="SAK46275.1"/>
    </source>
</evidence>
<dbReference type="EC" id="2.7.13.3" evidence="3"/>
<dbReference type="STRING" id="1777144.AWB83_00696"/>
<feature type="domain" description="Histidine kinase" evidence="12">
    <location>
        <begin position="282"/>
        <end position="499"/>
    </location>
</feature>
<keyword evidence="5" id="KW-0808">Transferase</keyword>
<dbReference type="GO" id="GO:0000155">
    <property type="term" value="F:phosphorelay sensor kinase activity"/>
    <property type="evidence" value="ECO:0007669"/>
    <property type="project" value="InterPro"/>
</dbReference>
<organism evidence="14 15">
    <name type="scientific">Caballeronia ptereochthonis</name>
    <dbReference type="NCBI Taxonomy" id="1777144"/>
    <lineage>
        <taxon>Bacteria</taxon>
        <taxon>Pseudomonadati</taxon>
        <taxon>Pseudomonadota</taxon>
        <taxon>Betaproteobacteria</taxon>
        <taxon>Burkholderiales</taxon>
        <taxon>Burkholderiaceae</taxon>
        <taxon>Caballeronia</taxon>
    </lineage>
</organism>
<evidence type="ECO:0000256" key="3">
    <source>
        <dbReference type="ARBA" id="ARBA00012438"/>
    </source>
</evidence>
<dbReference type="PANTHER" id="PTHR45436">
    <property type="entry name" value="SENSOR HISTIDINE KINASE YKOH"/>
    <property type="match status" value="1"/>
</dbReference>